<dbReference type="EMBL" id="MSDW01000001">
    <property type="protein sequence ID" value="OKY78632.1"/>
    <property type="molecule type" value="Genomic_DNA"/>
</dbReference>
<dbReference type="InterPro" id="IPR012359">
    <property type="entry name" value="MazG-related_YpjD"/>
</dbReference>
<reference evidence="2" key="1">
    <citation type="submission" date="2016-12" db="EMBL/GenBank/DDBJ databases">
        <title>Discovery of methanogenic haloarchaea.</title>
        <authorList>
            <person name="Sorokin D.Y."/>
            <person name="Makarova K.S."/>
            <person name="Abbas B."/>
            <person name="Ferrer M."/>
            <person name="Golyshin P.N."/>
        </authorList>
    </citation>
    <scope>NUCLEOTIDE SEQUENCE [LARGE SCALE GENOMIC DNA]</scope>
    <source>
        <strain evidence="2">HMET1</strain>
    </source>
</reference>
<proteinExistence type="predicted"/>
<protein>
    <submittedName>
        <fullName evidence="2">Pyrophosphatase MazG</fullName>
    </submittedName>
</protein>
<gene>
    <name evidence="2" type="ORF">BTN85_1129</name>
</gene>
<dbReference type="InterPro" id="IPR047046">
    <property type="entry name" value="YpjD/YvdC"/>
</dbReference>
<accession>A0A1Q6DWE8</accession>
<dbReference type="InParanoid" id="A0A1Q6DWE8"/>
<dbReference type="PIRSF" id="PIRSF029904">
    <property type="entry name" value="UCP029904_pph"/>
    <property type="match status" value="1"/>
</dbReference>
<dbReference type="SUPFAM" id="SSF101386">
    <property type="entry name" value="all-alpha NTP pyrophosphatases"/>
    <property type="match status" value="1"/>
</dbReference>
<evidence type="ECO:0000259" key="1">
    <source>
        <dbReference type="Pfam" id="PF03819"/>
    </source>
</evidence>
<dbReference type="InterPro" id="IPR004518">
    <property type="entry name" value="MazG-like_dom"/>
</dbReference>
<sequence length="106" mass="12313">MNSLEDLQEEVDSFINNYEEGYWPPLSMLAALVEEVGELSRELNDEFGSKPKKDLKEKGDIRNELGDTLFSLICIANYLDIDLESALESTMEKYRDRDSDRWTEIK</sequence>
<keyword evidence="3" id="KW-1185">Reference proteome</keyword>
<dbReference type="PANTHER" id="PTHR42692">
    <property type="entry name" value="NUCLEOTIDE PYROPHOSPHOHYDROLASE"/>
    <property type="match status" value="1"/>
</dbReference>
<name>A0A1Q6DWE8_METT1</name>
<evidence type="ECO:0000313" key="2">
    <source>
        <dbReference type="EMBL" id="OKY78632.1"/>
    </source>
</evidence>
<dbReference type="Proteomes" id="UP000185744">
    <property type="component" value="Unassembled WGS sequence"/>
</dbReference>
<feature type="domain" description="NTP pyrophosphohydrolase MazG-like" evidence="1">
    <location>
        <begin position="25"/>
        <end position="102"/>
    </location>
</feature>
<organism evidence="2 3">
    <name type="scientific">Methanohalarchaeum thermophilum</name>
    <dbReference type="NCBI Taxonomy" id="1903181"/>
    <lineage>
        <taxon>Archaea</taxon>
        <taxon>Methanobacteriati</taxon>
        <taxon>Methanobacteriota</taxon>
        <taxon>Methanonatronarchaeia</taxon>
        <taxon>Methanonatronarchaeales</taxon>
        <taxon>Methanonatronarchaeaceae</taxon>
        <taxon>Candidatus Methanohalarchaeum</taxon>
    </lineage>
</organism>
<dbReference type="CDD" id="cd11531">
    <property type="entry name" value="NTP-PPase_BsYpjD"/>
    <property type="match status" value="1"/>
</dbReference>
<dbReference type="PANTHER" id="PTHR42692:SF1">
    <property type="entry name" value="NUCLEOTIDE PYROPHOSPHOHYDROLASE"/>
    <property type="match status" value="1"/>
</dbReference>
<dbReference type="AlphaFoldDB" id="A0A1Q6DWE8"/>
<evidence type="ECO:0000313" key="3">
    <source>
        <dbReference type="Proteomes" id="UP000185744"/>
    </source>
</evidence>
<dbReference type="Gene3D" id="1.10.287.1080">
    <property type="entry name" value="MazG-like"/>
    <property type="match status" value="1"/>
</dbReference>
<dbReference type="STRING" id="1903181.BTN85_1129"/>
<dbReference type="Pfam" id="PF03819">
    <property type="entry name" value="MazG"/>
    <property type="match status" value="1"/>
</dbReference>
<comment type="caution">
    <text evidence="2">The sequence shown here is derived from an EMBL/GenBank/DDBJ whole genome shotgun (WGS) entry which is preliminary data.</text>
</comment>